<comment type="caution">
    <text evidence="1">The sequence shown here is derived from an EMBL/GenBank/DDBJ whole genome shotgun (WGS) entry which is preliminary data.</text>
</comment>
<organism evidence="1 2">
    <name type="scientific">Indibacter alkaliphilus (strain CCUG 57479 / KCTC 22604 / LW1)</name>
    <dbReference type="NCBI Taxonomy" id="1189612"/>
    <lineage>
        <taxon>Bacteria</taxon>
        <taxon>Pseudomonadati</taxon>
        <taxon>Bacteroidota</taxon>
        <taxon>Cytophagia</taxon>
        <taxon>Cytophagales</taxon>
        <taxon>Cyclobacteriaceae</taxon>
    </lineage>
</organism>
<dbReference type="EMBL" id="ALWO02000054">
    <property type="protein sequence ID" value="EOZ91572.1"/>
    <property type="molecule type" value="Genomic_DNA"/>
</dbReference>
<name>S2CWQ9_INDAL</name>
<evidence type="ECO:0000313" key="1">
    <source>
        <dbReference type="EMBL" id="EOZ91572.1"/>
    </source>
</evidence>
<proteinExistence type="predicted"/>
<sequence length="45" mass="5200">MVEKPHFSISDYKGNKYLVIEVASLKETDKYGRSHTVCINKKVKD</sequence>
<accession>S2CWQ9</accession>
<evidence type="ECO:0000313" key="2">
    <source>
        <dbReference type="Proteomes" id="UP000006073"/>
    </source>
</evidence>
<gene>
    <name evidence="1" type="ORF">A33Q_4640</name>
</gene>
<protein>
    <submittedName>
        <fullName evidence="1">Uncharacterized protein</fullName>
    </submittedName>
</protein>
<dbReference type="Proteomes" id="UP000006073">
    <property type="component" value="Unassembled WGS sequence"/>
</dbReference>
<keyword evidence="2" id="KW-1185">Reference proteome</keyword>
<dbReference type="AlphaFoldDB" id="S2CWQ9"/>
<dbReference type="STRING" id="1189612.A33Q_4640"/>
<dbReference type="RefSeq" id="WP_009035476.1">
    <property type="nucleotide sequence ID" value="NZ_ALWO02000054.1"/>
</dbReference>
<reference evidence="1 2" key="1">
    <citation type="journal article" date="2013" name="Genome Announc.">
        <title>Draft Genome Sequence of Indibacter alkaliphilus Strain LW1T, Isolated from Lonar Lake, a Haloalkaline Lake in the Buldana District of Maharashtra, India.</title>
        <authorList>
            <person name="Singh A."/>
            <person name="Kumar Jangir P."/>
            <person name="Sharma R."/>
            <person name="Singh A."/>
            <person name="Kumar Pinnaka A."/>
            <person name="Shivaji S."/>
        </authorList>
    </citation>
    <scope>NUCLEOTIDE SEQUENCE [LARGE SCALE GENOMIC DNA]</scope>
    <source>
        <strain evidence="2">CCUG 57479 / KCTC 22604 / LW1</strain>
    </source>
</reference>